<feature type="compositionally biased region" description="Low complexity" evidence="1">
    <location>
        <begin position="127"/>
        <end position="136"/>
    </location>
</feature>
<dbReference type="RefSeq" id="WP_282698973.1">
    <property type="nucleotide sequence ID" value="NZ_JABXJJ020000033.1"/>
</dbReference>
<reference evidence="2" key="1">
    <citation type="submission" date="2023-05" db="EMBL/GenBank/DDBJ databases">
        <title>Streptantibioticus silvisoli sp. nov., acidotolerant actinomycetes 1 from pine litter.</title>
        <authorList>
            <person name="Swiecimska M."/>
            <person name="Golinska P."/>
            <person name="Sangal V."/>
            <person name="Wachnowicz B."/>
            <person name="Goodfellow M."/>
        </authorList>
    </citation>
    <scope>NUCLEOTIDE SEQUENCE</scope>
    <source>
        <strain evidence="2">SL13</strain>
    </source>
</reference>
<evidence type="ECO:0000313" key="2">
    <source>
        <dbReference type="EMBL" id="MDI5972490.1"/>
    </source>
</evidence>
<name>A0AA90H7N7_9ACTN</name>
<dbReference type="AlphaFoldDB" id="A0AA90H7N7"/>
<dbReference type="EMBL" id="JABXJJ020000033">
    <property type="protein sequence ID" value="MDI5972490.1"/>
    <property type="molecule type" value="Genomic_DNA"/>
</dbReference>
<feature type="region of interest" description="Disordered" evidence="1">
    <location>
        <begin position="112"/>
        <end position="136"/>
    </location>
</feature>
<evidence type="ECO:0000256" key="1">
    <source>
        <dbReference type="SAM" id="MobiDB-lite"/>
    </source>
</evidence>
<sequence>MAVSSRQPGEAVPGVRDSTVVVRDSTVVVRHPAVVVGHPAVMTRLTEVVRPRVVVNASVVMRLPVVVRPLVVARLSVRVRPLVVRNIPVGAGLAVVTGSHVVAVIGGGRAFERGDGTRQRDEESNHGTAAPPDGALGAPGIGGLALATRVHTLLQSAVDRLVDPIFP</sequence>
<gene>
    <name evidence="2" type="ORF">POF50_024645</name>
</gene>
<feature type="compositionally biased region" description="Basic and acidic residues" evidence="1">
    <location>
        <begin position="112"/>
        <end position="125"/>
    </location>
</feature>
<protein>
    <submittedName>
        <fullName evidence="2">Uncharacterized protein</fullName>
    </submittedName>
</protein>
<comment type="caution">
    <text evidence="2">The sequence shown here is derived from an EMBL/GenBank/DDBJ whole genome shotgun (WGS) entry which is preliminary data.</text>
</comment>
<proteinExistence type="predicted"/>
<accession>A0AA90H7N7</accession>
<organism evidence="2">
    <name type="scientific">Streptantibioticus silvisoli</name>
    <dbReference type="NCBI Taxonomy" id="2705255"/>
    <lineage>
        <taxon>Bacteria</taxon>
        <taxon>Bacillati</taxon>
        <taxon>Actinomycetota</taxon>
        <taxon>Actinomycetes</taxon>
        <taxon>Kitasatosporales</taxon>
        <taxon>Streptomycetaceae</taxon>
        <taxon>Streptantibioticus</taxon>
    </lineage>
</organism>